<protein>
    <submittedName>
        <fullName evidence="2">Uncharacterized protein</fullName>
    </submittedName>
</protein>
<sequence length="141" mass="16869">MAFMNFKNSFLRARIENCSEKRGVKYSNYELSLDKEKLTYISLKPKLLNLGDELALFRKENKIVLFRNLSKNLNNFKEARIKSSLLLFISLCAFLCFLFLFFYNNFLEIDLFFLCIFSLFLVLFIINHIVLLKQIKRLERL</sequence>
<organism evidence="2 3">
    <name type="scientific">Campylobacter avium LMG 24591</name>
    <dbReference type="NCBI Taxonomy" id="522484"/>
    <lineage>
        <taxon>Bacteria</taxon>
        <taxon>Pseudomonadati</taxon>
        <taxon>Campylobacterota</taxon>
        <taxon>Epsilonproteobacteria</taxon>
        <taxon>Campylobacterales</taxon>
        <taxon>Campylobacteraceae</taxon>
        <taxon>Campylobacter</taxon>
    </lineage>
</organism>
<keyword evidence="3" id="KW-1185">Reference proteome</keyword>
<keyword evidence="1" id="KW-0812">Transmembrane</keyword>
<evidence type="ECO:0000313" key="2">
    <source>
        <dbReference type="EMBL" id="ASQ29694.1"/>
    </source>
</evidence>
<gene>
    <name evidence="2" type="ORF">CAV_0007</name>
</gene>
<keyword evidence="1" id="KW-1133">Transmembrane helix</keyword>
<proteinExistence type="predicted"/>
<name>A0A222MUH9_9BACT</name>
<evidence type="ECO:0000256" key="1">
    <source>
        <dbReference type="SAM" id="Phobius"/>
    </source>
</evidence>
<feature type="transmembrane region" description="Helical" evidence="1">
    <location>
        <begin position="85"/>
        <end position="103"/>
    </location>
</feature>
<reference evidence="2 3" key="1">
    <citation type="submission" date="2017-07" db="EMBL/GenBank/DDBJ databases">
        <title>Analysis of two Campylobacter avium genomes and identification of a novel hippuricase gene.</title>
        <authorList>
            <person name="Miller W.G."/>
            <person name="Chapman M.H."/>
            <person name="Yee E."/>
            <person name="Revez J."/>
            <person name="Bono J.L."/>
            <person name="Rossi M."/>
        </authorList>
    </citation>
    <scope>NUCLEOTIDE SEQUENCE [LARGE SCALE GENOMIC DNA]</scope>
    <source>
        <strain evidence="2 3">LMG 24591</strain>
    </source>
</reference>
<dbReference type="EMBL" id="CP022347">
    <property type="protein sequence ID" value="ASQ29694.1"/>
    <property type="molecule type" value="Genomic_DNA"/>
</dbReference>
<dbReference type="AlphaFoldDB" id="A0A222MUH9"/>
<dbReference type="Proteomes" id="UP000201169">
    <property type="component" value="Chromosome"/>
</dbReference>
<feature type="transmembrane region" description="Helical" evidence="1">
    <location>
        <begin position="109"/>
        <end position="132"/>
    </location>
</feature>
<evidence type="ECO:0000313" key="3">
    <source>
        <dbReference type="Proteomes" id="UP000201169"/>
    </source>
</evidence>
<dbReference type="KEGG" id="cavi:CAV_0007"/>
<keyword evidence="1" id="KW-0472">Membrane</keyword>
<accession>A0A222MUH9</accession>